<comment type="caution">
    <text evidence="2">The sequence shown here is derived from an EMBL/GenBank/DDBJ whole genome shotgun (WGS) entry which is preliminary data.</text>
</comment>
<dbReference type="AlphaFoldDB" id="A0A1A6GPJ4"/>
<dbReference type="STRING" id="56216.A0A1A6GPJ4"/>
<name>A0A1A6GPJ4_NEOLE</name>
<feature type="non-terminal residue" evidence="2">
    <location>
        <position position="94"/>
    </location>
</feature>
<dbReference type="OrthoDB" id="9944291at2759"/>
<reference evidence="2 3" key="1">
    <citation type="submission" date="2016-06" db="EMBL/GenBank/DDBJ databases">
        <title>The Draft Genome Sequence and Annotation of the Desert Woodrat Neotoma lepida.</title>
        <authorList>
            <person name="Campbell M."/>
            <person name="Oakeson K.F."/>
            <person name="Yandell M."/>
            <person name="Halpert J.R."/>
            <person name="Dearing D."/>
        </authorList>
    </citation>
    <scope>NUCLEOTIDE SEQUENCE [LARGE SCALE GENOMIC DNA]</scope>
    <source>
        <strain evidence="2">417</strain>
        <tissue evidence="2">Liver</tissue>
    </source>
</reference>
<dbReference type="EMBL" id="LZPO01077111">
    <property type="protein sequence ID" value="OBS67784.1"/>
    <property type="molecule type" value="Genomic_DNA"/>
</dbReference>
<protein>
    <submittedName>
        <fullName evidence="2">Uncharacterized protein</fullName>
    </submittedName>
</protein>
<gene>
    <name evidence="2" type="ORF">A6R68_03675</name>
</gene>
<organism evidence="2 3">
    <name type="scientific">Neotoma lepida</name>
    <name type="common">Desert woodrat</name>
    <dbReference type="NCBI Taxonomy" id="56216"/>
    <lineage>
        <taxon>Eukaryota</taxon>
        <taxon>Metazoa</taxon>
        <taxon>Chordata</taxon>
        <taxon>Craniata</taxon>
        <taxon>Vertebrata</taxon>
        <taxon>Euteleostomi</taxon>
        <taxon>Mammalia</taxon>
        <taxon>Eutheria</taxon>
        <taxon>Euarchontoglires</taxon>
        <taxon>Glires</taxon>
        <taxon>Rodentia</taxon>
        <taxon>Myomorpha</taxon>
        <taxon>Muroidea</taxon>
        <taxon>Cricetidae</taxon>
        <taxon>Neotominae</taxon>
        <taxon>Neotoma</taxon>
    </lineage>
</organism>
<accession>A0A1A6GPJ4</accession>
<sequence>VFPVRVVQQLGLSPDEAAHENKRKPAVAVAMQKTQQHPSSEGSCRQDAMGGSSMHLKQARDLERERAAANEQLTRAILRERISSEEERSKAKHL</sequence>
<feature type="non-terminal residue" evidence="2">
    <location>
        <position position="1"/>
    </location>
</feature>
<evidence type="ECO:0000256" key="1">
    <source>
        <dbReference type="SAM" id="MobiDB-lite"/>
    </source>
</evidence>
<dbReference type="Proteomes" id="UP000092124">
    <property type="component" value="Unassembled WGS sequence"/>
</dbReference>
<proteinExistence type="predicted"/>
<evidence type="ECO:0000313" key="3">
    <source>
        <dbReference type="Proteomes" id="UP000092124"/>
    </source>
</evidence>
<keyword evidence="3" id="KW-1185">Reference proteome</keyword>
<feature type="compositionally biased region" description="Polar residues" evidence="1">
    <location>
        <begin position="32"/>
        <end position="43"/>
    </location>
</feature>
<evidence type="ECO:0000313" key="2">
    <source>
        <dbReference type="EMBL" id="OBS67784.1"/>
    </source>
</evidence>
<feature type="region of interest" description="Disordered" evidence="1">
    <location>
        <begin position="13"/>
        <end position="62"/>
    </location>
</feature>